<keyword evidence="2" id="KW-1185">Reference proteome</keyword>
<dbReference type="Gene3D" id="2.120.10.30">
    <property type="entry name" value="TolB, C-terminal domain"/>
    <property type="match status" value="1"/>
</dbReference>
<organism evidence="1 2">
    <name type="scientific">Microdochium bolleyi</name>
    <dbReference type="NCBI Taxonomy" id="196109"/>
    <lineage>
        <taxon>Eukaryota</taxon>
        <taxon>Fungi</taxon>
        <taxon>Dikarya</taxon>
        <taxon>Ascomycota</taxon>
        <taxon>Pezizomycotina</taxon>
        <taxon>Sordariomycetes</taxon>
        <taxon>Xylariomycetidae</taxon>
        <taxon>Xylariales</taxon>
        <taxon>Microdochiaceae</taxon>
        <taxon>Microdochium</taxon>
    </lineage>
</organism>
<dbReference type="PANTHER" id="PTHR42060">
    <property type="entry name" value="NHL REPEAT-CONTAINING PROTEIN-RELATED"/>
    <property type="match status" value="1"/>
</dbReference>
<evidence type="ECO:0000313" key="2">
    <source>
        <dbReference type="Proteomes" id="UP000070501"/>
    </source>
</evidence>
<name>A0A136IKI9_9PEZI</name>
<dbReference type="PANTHER" id="PTHR42060:SF1">
    <property type="entry name" value="NHL REPEAT-CONTAINING PROTEIN"/>
    <property type="match status" value="1"/>
</dbReference>
<dbReference type="EMBL" id="KQ964281">
    <property type="protein sequence ID" value="KXJ85482.1"/>
    <property type="molecule type" value="Genomic_DNA"/>
</dbReference>
<proteinExistence type="predicted"/>
<evidence type="ECO:0008006" key="3">
    <source>
        <dbReference type="Google" id="ProtNLM"/>
    </source>
</evidence>
<dbReference type="AlphaFoldDB" id="A0A136IKI9"/>
<dbReference type="OrthoDB" id="5233393at2759"/>
<evidence type="ECO:0000313" key="1">
    <source>
        <dbReference type="EMBL" id="KXJ85482.1"/>
    </source>
</evidence>
<gene>
    <name evidence="1" type="ORF">Micbo1qcDRAFT_169411</name>
</gene>
<protein>
    <recommendedName>
        <fullName evidence="3">SMP-30/Gluconolactonase/LRE-like region domain-containing protein</fullName>
    </recommendedName>
</protein>
<accession>A0A136IKI9</accession>
<dbReference type="Proteomes" id="UP000070501">
    <property type="component" value="Unassembled WGS sequence"/>
</dbReference>
<sequence>MTTTTTTTTTKTTTTTTIIDKKGDSSITTITATTTPRTVPVLPPSIINITKPSTPACAAANMLYEHRLVTQLPSDGWYEGSARRSSGNLLITRLDQPELYELDPADPDTPPRIVLTLDPADATGVLNLSGIPGRPDEYFVLTAFVDLVSVQISNYRVWRLRMPSPTTPEIQEPQLDPVFSLPDPCAVVSVEAVSEHLVVLGDQLNACIHLLDLRGGHGAKAVFSPLVKGNDDYFTPASEEFFGINRIRHHGGYLWFTNSSRGMLARAPAKFDSSGKGQLSVTGGIEVVTEEIENCDGLVISADGRTAYACCMTDGSLMQVEIPPAGISSGGKVTTTKVVEELINPTALLFMPGPEQQQVLHVLCSGEIEVGWRDGHSSMSWAGFADTINEGVTVSVETVVETYDVGESMSTLRI</sequence>
<dbReference type="InterPro" id="IPR052998">
    <property type="entry name" value="Hetero-Diels-Alderase-like"/>
</dbReference>
<reference evidence="2" key="1">
    <citation type="submission" date="2016-02" db="EMBL/GenBank/DDBJ databases">
        <title>Draft genome sequence of Microdochium bolleyi, a fungal endophyte of beachgrass.</title>
        <authorList>
            <consortium name="DOE Joint Genome Institute"/>
            <person name="David A.S."/>
            <person name="May G."/>
            <person name="Haridas S."/>
            <person name="Lim J."/>
            <person name="Wang M."/>
            <person name="Labutti K."/>
            <person name="Lipzen A."/>
            <person name="Barry K."/>
            <person name="Grigoriev I.V."/>
        </authorList>
    </citation>
    <scope>NUCLEOTIDE SEQUENCE [LARGE SCALE GENOMIC DNA]</scope>
    <source>
        <strain evidence="2">J235TASD1</strain>
    </source>
</reference>
<dbReference type="SUPFAM" id="SSF63829">
    <property type="entry name" value="Calcium-dependent phosphotriesterase"/>
    <property type="match status" value="1"/>
</dbReference>
<dbReference type="InParanoid" id="A0A136IKI9"/>
<dbReference type="InterPro" id="IPR011042">
    <property type="entry name" value="6-blade_b-propeller_TolB-like"/>
</dbReference>